<evidence type="ECO:0000313" key="2">
    <source>
        <dbReference type="EMBL" id="MFL4471678.1"/>
    </source>
</evidence>
<name>A0ABW8V2R1_9RHOB</name>
<dbReference type="RefSeq" id="WP_407593527.1">
    <property type="nucleotide sequence ID" value="NZ_JBHDIY010000002.1"/>
</dbReference>
<organism evidence="2 3">
    <name type="scientific">Tateyamaria armeniaca</name>
    <dbReference type="NCBI Taxonomy" id="2518930"/>
    <lineage>
        <taxon>Bacteria</taxon>
        <taxon>Pseudomonadati</taxon>
        <taxon>Pseudomonadota</taxon>
        <taxon>Alphaproteobacteria</taxon>
        <taxon>Rhodobacterales</taxon>
        <taxon>Roseobacteraceae</taxon>
        <taxon>Tateyamaria</taxon>
    </lineage>
</organism>
<feature type="compositionally biased region" description="Basic and acidic residues" evidence="1">
    <location>
        <begin position="28"/>
        <end position="49"/>
    </location>
</feature>
<comment type="caution">
    <text evidence="2">The sequence shown here is derived from an EMBL/GenBank/DDBJ whole genome shotgun (WGS) entry which is preliminary data.</text>
</comment>
<protein>
    <submittedName>
        <fullName evidence="2">Uncharacterized protein</fullName>
    </submittedName>
</protein>
<reference evidence="2 3" key="1">
    <citation type="submission" date="2024-08" db="EMBL/GenBank/DDBJ databases">
        <title>Tateyamaria sp. nov., isolated from marine algae.</title>
        <authorList>
            <person name="Choi B.J."/>
            <person name="Kim J.M."/>
            <person name="Lee J.K."/>
            <person name="Choi D.G."/>
            <person name="Bayburt H."/>
            <person name="Baek J.H."/>
            <person name="Han D.M."/>
            <person name="Jeon C.O."/>
        </authorList>
    </citation>
    <scope>NUCLEOTIDE SEQUENCE [LARGE SCALE GENOMIC DNA]</scope>
    <source>
        <strain evidence="2 3">KMU-156</strain>
    </source>
</reference>
<dbReference type="Proteomes" id="UP001627408">
    <property type="component" value="Unassembled WGS sequence"/>
</dbReference>
<dbReference type="EMBL" id="JBHDIY010000002">
    <property type="protein sequence ID" value="MFL4471678.1"/>
    <property type="molecule type" value="Genomic_DNA"/>
</dbReference>
<accession>A0ABW8V2R1</accession>
<feature type="region of interest" description="Disordered" evidence="1">
    <location>
        <begin position="28"/>
        <end position="69"/>
    </location>
</feature>
<sequence>MEWLAILIAAFALLGVLLAIRERRTGRGSILDERNQTGQTEADRERIRAESATITRHGCGHAGDDNATH</sequence>
<keyword evidence="3" id="KW-1185">Reference proteome</keyword>
<evidence type="ECO:0000313" key="3">
    <source>
        <dbReference type="Proteomes" id="UP001627408"/>
    </source>
</evidence>
<evidence type="ECO:0000256" key="1">
    <source>
        <dbReference type="SAM" id="MobiDB-lite"/>
    </source>
</evidence>
<proteinExistence type="predicted"/>
<gene>
    <name evidence="2" type="ORF">ACERZ8_18015</name>
</gene>